<reference evidence="13 14" key="1">
    <citation type="submission" date="2019-02" db="EMBL/GenBank/DDBJ databases">
        <title>Deep-cultivation of Planctomycetes and their phenomic and genomic characterization uncovers novel biology.</title>
        <authorList>
            <person name="Wiegand S."/>
            <person name="Jogler M."/>
            <person name="Boedeker C."/>
            <person name="Pinto D."/>
            <person name="Vollmers J."/>
            <person name="Rivas-Marin E."/>
            <person name="Kohn T."/>
            <person name="Peeters S.H."/>
            <person name="Heuer A."/>
            <person name="Rast P."/>
            <person name="Oberbeckmann S."/>
            <person name="Bunk B."/>
            <person name="Jeske O."/>
            <person name="Meyerdierks A."/>
            <person name="Storesund J.E."/>
            <person name="Kallscheuer N."/>
            <person name="Luecker S."/>
            <person name="Lage O.M."/>
            <person name="Pohl T."/>
            <person name="Merkel B.J."/>
            <person name="Hornburger P."/>
            <person name="Mueller R.-W."/>
            <person name="Bruemmer F."/>
            <person name="Labrenz M."/>
            <person name="Spormann A.M."/>
            <person name="Op den Camp H."/>
            <person name="Overmann J."/>
            <person name="Amann R."/>
            <person name="Jetten M.S.M."/>
            <person name="Mascher T."/>
            <person name="Medema M.H."/>
            <person name="Devos D.P."/>
            <person name="Kaster A.-K."/>
            <person name="Ovreas L."/>
            <person name="Rohde M."/>
            <person name="Galperin M.Y."/>
            <person name="Jogler C."/>
        </authorList>
    </citation>
    <scope>NUCLEOTIDE SEQUENCE [LARGE SCALE GENOMIC DNA]</scope>
    <source>
        <strain evidence="13 14">Pla133</strain>
    </source>
</reference>
<keyword evidence="3 7" id="KW-0547">Nucleotide-binding</keyword>
<dbReference type="GO" id="GO:0043633">
    <property type="term" value="P:polyadenylation-dependent RNA catabolic process"/>
    <property type="evidence" value="ECO:0007669"/>
    <property type="project" value="InterPro"/>
</dbReference>
<protein>
    <recommendedName>
        <fullName evidence="7">Poly(A) polymerase I</fullName>
        <shortName evidence="7">PAP I</shortName>
        <ecNumber evidence="7">2.7.7.19</ecNumber>
    </recommendedName>
</protein>
<evidence type="ECO:0000256" key="3">
    <source>
        <dbReference type="ARBA" id="ARBA00022741"/>
    </source>
</evidence>
<dbReference type="SUPFAM" id="SSF81891">
    <property type="entry name" value="Poly A polymerase C-terminal region-like"/>
    <property type="match status" value="1"/>
</dbReference>
<comment type="similarity">
    <text evidence="7 8">Belongs to the tRNA nucleotidyltransferase/poly(A) polymerase family.</text>
</comment>
<evidence type="ECO:0000256" key="5">
    <source>
        <dbReference type="ARBA" id="ARBA00022884"/>
    </source>
</evidence>
<sequence length="451" mass="51462">MVGRGERGLRSAGKFDEDQVPRADRDLSGAEVSPADRIPRHKIDQDALRVVSRLYRRGFEAYLVGGCVRDLLVGLEPKDFDVATEAHPRQIKRIFRNGRIIGRRFKLVHVVYGDHIVETSTFRAAPPQSDGDDGDLLIVDDNEFGTAAEDAARRDFTINALFLDPLENKLIDFVGGLEDLERRQLRTIGDPYVRLAEDPVRILRGIKFATRLSFDIEPRTWNAMCDLSQELERSAPPRVVEEILKLLRSAHSAPAFKLLDECGALGVLCPEIADWLEWARSGADDPDYLWRLLTDLDQRTRRGKEPSISLALAVLFAPLAERVLARLETQKAVTDGQIQTALGELLEPIGAPSRLSRRDLGQARRMLANQRRFSQPSSKRFRPLLFMRSPDFEATLELFHLRTEARDEGWDLLESWQQRYRAALEVDDVEVDQIRSKRRRRRRRPRASADD</sequence>
<feature type="active site" evidence="7">
    <location>
        <position position="79"/>
    </location>
</feature>
<dbReference type="CDD" id="cd05398">
    <property type="entry name" value="NT_ClassII-CCAase"/>
    <property type="match status" value="1"/>
</dbReference>
<comment type="function">
    <text evidence="7">Adds poly(A) tail to the 3' end of many RNAs, which usually targets these RNAs for decay. Plays a significant role in the global control of gene expression, through influencing the rate of transcript degradation, and in the general RNA quality control.</text>
</comment>
<dbReference type="GO" id="GO:0006397">
    <property type="term" value="P:mRNA processing"/>
    <property type="evidence" value="ECO:0007669"/>
    <property type="project" value="UniProtKB-KW"/>
</dbReference>
<dbReference type="SUPFAM" id="SSF81301">
    <property type="entry name" value="Nucleotidyltransferase"/>
    <property type="match status" value="1"/>
</dbReference>
<dbReference type="EMBL" id="CP036287">
    <property type="protein sequence ID" value="QDU67506.1"/>
    <property type="molecule type" value="Genomic_DNA"/>
</dbReference>
<dbReference type="GO" id="GO:1990817">
    <property type="term" value="F:poly(A) RNA polymerase activity"/>
    <property type="evidence" value="ECO:0007669"/>
    <property type="project" value="UniProtKB-UniRule"/>
</dbReference>
<evidence type="ECO:0000313" key="14">
    <source>
        <dbReference type="Proteomes" id="UP000316921"/>
    </source>
</evidence>
<dbReference type="GO" id="GO:0005524">
    <property type="term" value="F:ATP binding"/>
    <property type="evidence" value="ECO:0007669"/>
    <property type="project" value="UniProtKB-UniRule"/>
</dbReference>
<feature type="active site" evidence="7">
    <location>
        <position position="81"/>
    </location>
</feature>
<feature type="domain" description="tRNA nucleotidyltransferase/poly(A) polymerase RNA and SrmB- binding" evidence="12">
    <location>
        <begin position="214"/>
        <end position="275"/>
    </location>
</feature>
<comment type="catalytic activity">
    <reaction evidence="7">
        <text>RNA(n) + ATP = RNA(n)-3'-adenine ribonucleotide + diphosphate</text>
        <dbReference type="Rhea" id="RHEA:11332"/>
        <dbReference type="Rhea" id="RHEA-COMP:14527"/>
        <dbReference type="Rhea" id="RHEA-COMP:17347"/>
        <dbReference type="ChEBI" id="CHEBI:30616"/>
        <dbReference type="ChEBI" id="CHEBI:33019"/>
        <dbReference type="ChEBI" id="CHEBI:140395"/>
        <dbReference type="ChEBI" id="CHEBI:173115"/>
        <dbReference type="EC" id="2.7.7.19"/>
    </reaction>
</comment>
<evidence type="ECO:0000256" key="2">
    <source>
        <dbReference type="ARBA" id="ARBA00022679"/>
    </source>
</evidence>
<evidence type="ECO:0000259" key="12">
    <source>
        <dbReference type="Pfam" id="PF12627"/>
    </source>
</evidence>
<evidence type="ECO:0000256" key="8">
    <source>
        <dbReference type="RuleBase" id="RU003953"/>
    </source>
</evidence>
<feature type="compositionally biased region" description="Basic and acidic residues" evidence="9">
    <location>
        <begin position="1"/>
        <end position="28"/>
    </location>
</feature>
<accession>A0A518BKL2</accession>
<evidence type="ECO:0000256" key="1">
    <source>
        <dbReference type="ARBA" id="ARBA00022664"/>
    </source>
</evidence>
<keyword evidence="6 7" id="KW-0804">Transcription</keyword>
<keyword evidence="14" id="KW-1185">Reference proteome</keyword>
<dbReference type="HAMAP" id="MF_00957">
    <property type="entry name" value="PolyA_pol"/>
    <property type="match status" value="1"/>
</dbReference>
<dbReference type="RefSeq" id="WP_419192438.1">
    <property type="nucleotide sequence ID" value="NZ_CP036287.1"/>
</dbReference>
<dbReference type="InterPro" id="IPR002646">
    <property type="entry name" value="PolA_pol_head_dom"/>
</dbReference>
<dbReference type="Proteomes" id="UP000316921">
    <property type="component" value="Chromosome"/>
</dbReference>
<dbReference type="GO" id="GO:0003723">
    <property type="term" value="F:RNA binding"/>
    <property type="evidence" value="ECO:0007669"/>
    <property type="project" value="UniProtKB-UniRule"/>
</dbReference>
<name>A0A518BKL2_9BACT</name>
<dbReference type="InterPro" id="IPR025866">
    <property type="entry name" value="PolyA_pol_arg_C_dom"/>
</dbReference>
<dbReference type="KEGG" id="pbap:Pla133_25900"/>
<evidence type="ECO:0000256" key="4">
    <source>
        <dbReference type="ARBA" id="ARBA00022840"/>
    </source>
</evidence>
<keyword evidence="4 7" id="KW-0067">ATP-binding</keyword>
<feature type="domain" description="Poly A polymerase head" evidence="10">
    <location>
        <begin position="61"/>
        <end position="186"/>
    </location>
</feature>
<organism evidence="13 14">
    <name type="scientific">Engelhardtia mirabilis</name>
    <dbReference type="NCBI Taxonomy" id="2528011"/>
    <lineage>
        <taxon>Bacteria</taxon>
        <taxon>Pseudomonadati</taxon>
        <taxon>Planctomycetota</taxon>
        <taxon>Planctomycetia</taxon>
        <taxon>Planctomycetia incertae sedis</taxon>
        <taxon>Engelhardtia</taxon>
    </lineage>
</organism>
<dbReference type="EC" id="2.7.7.19" evidence="7"/>
<dbReference type="InterPro" id="IPR010206">
    <property type="entry name" value="PolA_pol_I"/>
</dbReference>
<dbReference type="Gene3D" id="1.10.3090.10">
    <property type="entry name" value="cca-adding enzyme, domain 2"/>
    <property type="match status" value="1"/>
</dbReference>
<dbReference type="AlphaFoldDB" id="A0A518BKL2"/>
<keyword evidence="2 7" id="KW-0808">Transferase</keyword>
<dbReference type="PANTHER" id="PTHR43051">
    <property type="entry name" value="POLYNUCLEOTIDE ADENYLYLTRANSFERASE FAMILY PROTEIN"/>
    <property type="match status" value="1"/>
</dbReference>
<evidence type="ECO:0000256" key="9">
    <source>
        <dbReference type="SAM" id="MobiDB-lite"/>
    </source>
</evidence>
<dbReference type="InterPro" id="IPR052191">
    <property type="entry name" value="tRNA_ntf/polyA_polymerase_I"/>
</dbReference>
<feature type="region of interest" description="Disordered" evidence="9">
    <location>
        <begin position="1"/>
        <end position="38"/>
    </location>
</feature>
<gene>
    <name evidence="7 13" type="primary">pcnB</name>
    <name evidence="13" type="ORF">Pla133_25900</name>
</gene>
<dbReference type="InterPro" id="IPR032828">
    <property type="entry name" value="PolyA_RNA-bd"/>
</dbReference>
<dbReference type="InterPro" id="IPR043519">
    <property type="entry name" value="NT_sf"/>
</dbReference>
<feature type="active site" evidence="7">
    <location>
        <position position="155"/>
    </location>
</feature>
<dbReference type="Pfam" id="PF01743">
    <property type="entry name" value="PolyA_pol"/>
    <property type="match status" value="1"/>
</dbReference>
<evidence type="ECO:0000259" key="10">
    <source>
        <dbReference type="Pfam" id="PF01743"/>
    </source>
</evidence>
<dbReference type="NCBIfam" id="TIGR01942">
    <property type="entry name" value="pcnB"/>
    <property type="match status" value="1"/>
</dbReference>
<evidence type="ECO:0000313" key="13">
    <source>
        <dbReference type="EMBL" id="QDU67506.1"/>
    </source>
</evidence>
<evidence type="ECO:0000259" key="11">
    <source>
        <dbReference type="Pfam" id="PF12626"/>
    </source>
</evidence>
<feature type="domain" description="Polymerase A arginine-rich C-terminal" evidence="11">
    <location>
        <begin position="340"/>
        <end position="446"/>
    </location>
</feature>
<proteinExistence type="inferred from homology"/>
<keyword evidence="13" id="KW-0548">Nucleotidyltransferase</keyword>
<dbReference type="PANTHER" id="PTHR43051:SF1">
    <property type="entry name" value="POLYNUCLEOTIDE ADENYLYLTRANSFERASE FAMILY PROTEIN"/>
    <property type="match status" value="1"/>
</dbReference>
<evidence type="ECO:0000256" key="6">
    <source>
        <dbReference type="ARBA" id="ARBA00023163"/>
    </source>
</evidence>
<dbReference type="Gene3D" id="3.30.460.10">
    <property type="entry name" value="Beta Polymerase, domain 2"/>
    <property type="match status" value="1"/>
</dbReference>
<evidence type="ECO:0000256" key="7">
    <source>
        <dbReference type="HAMAP-Rule" id="MF_00957"/>
    </source>
</evidence>
<keyword evidence="5 7" id="KW-0694">RNA-binding</keyword>
<dbReference type="Pfam" id="PF12627">
    <property type="entry name" value="PolyA_pol_RNAbd"/>
    <property type="match status" value="1"/>
</dbReference>
<dbReference type="Pfam" id="PF12626">
    <property type="entry name" value="PolyA_pol_arg_C"/>
    <property type="match status" value="1"/>
</dbReference>
<keyword evidence="1 7" id="KW-0507">mRNA processing</keyword>